<evidence type="ECO:0000313" key="5">
    <source>
        <dbReference type="Proteomes" id="UP000789396"/>
    </source>
</evidence>
<feature type="domain" description="Exoribonuclease phosphorolytic" evidence="2">
    <location>
        <begin position="94"/>
        <end position="203"/>
    </location>
</feature>
<dbReference type="GO" id="GO:0004654">
    <property type="term" value="F:polyribonucleotide nucleotidyltransferase activity"/>
    <property type="evidence" value="ECO:0007669"/>
    <property type="project" value="InterPro"/>
</dbReference>
<dbReference type="InterPro" id="IPR001247">
    <property type="entry name" value="ExoRNase_PH_dom1"/>
</dbReference>
<dbReference type="PANTHER" id="PTHR11252:SF0">
    <property type="entry name" value="POLYRIBONUCLEOTIDE NUCLEOTIDYLTRANSFERASE 1, MITOCHONDRIAL"/>
    <property type="match status" value="1"/>
</dbReference>
<dbReference type="InterPro" id="IPR036345">
    <property type="entry name" value="ExoRNase_PH_dom2_sf"/>
</dbReference>
<dbReference type="GO" id="GO:0000175">
    <property type="term" value="F:3'-5'-RNA exonuclease activity"/>
    <property type="evidence" value="ECO:0007669"/>
    <property type="project" value="TreeGrafter"/>
</dbReference>
<dbReference type="EMBL" id="CAJVPZ010028343">
    <property type="protein sequence ID" value="CAG8731124.1"/>
    <property type="molecule type" value="Genomic_DNA"/>
</dbReference>
<gene>
    <name evidence="4" type="ORF">RFULGI_LOCUS12143</name>
</gene>
<dbReference type="OrthoDB" id="441444at2759"/>
<dbReference type="InterPro" id="IPR001857">
    <property type="entry name" value="Ribosomal_bL19"/>
</dbReference>
<accession>A0A9N9ID80</accession>
<dbReference type="SUPFAM" id="SSF54211">
    <property type="entry name" value="Ribosomal protein S5 domain 2-like"/>
    <property type="match status" value="2"/>
</dbReference>
<keyword evidence="5" id="KW-1185">Reference proteome</keyword>
<protein>
    <submittedName>
        <fullName evidence="4">8739_t:CDS:1</fullName>
    </submittedName>
</protein>
<dbReference type="InterPro" id="IPR020568">
    <property type="entry name" value="Ribosomal_Su5_D2-typ_SF"/>
</dbReference>
<dbReference type="InterPro" id="IPR008991">
    <property type="entry name" value="Translation_prot_SH3-like_sf"/>
</dbReference>
<dbReference type="Proteomes" id="UP000789396">
    <property type="component" value="Unassembled WGS sequence"/>
</dbReference>
<dbReference type="InterPro" id="IPR027408">
    <property type="entry name" value="PNPase/RNase_PH_dom_sf"/>
</dbReference>
<dbReference type="GO" id="GO:0003735">
    <property type="term" value="F:structural constituent of ribosome"/>
    <property type="evidence" value="ECO:0007669"/>
    <property type="project" value="InterPro"/>
</dbReference>
<dbReference type="GO" id="GO:0005840">
    <property type="term" value="C:ribosome"/>
    <property type="evidence" value="ECO:0007669"/>
    <property type="project" value="InterPro"/>
</dbReference>
<sequence>MNKLSEITQQYFRTDLPQLAIGDKVEVITKNFDLRAKSENPKYRLTHFLGTVIAQKNKRQISYTFSVLKASSKIARMEKFRKNGENRFEFNFRGREVIFEIDQVARKCDKSILGRYGNTTVLTVLVVKELNKKIDSFFPLIITVEEKFYAVGRIPAQFNKREGKPSYDSVTVARLIDRSLRSFFPLSGNQEVQIINHILSVDPLCDPDERTDQFSGELIISATEEKIVMVEAKIPEISEEKLFSILEKSHQEIGYLIGFFRYIANKKFRRQLIRESEEEITDLVNKIGNNSLKKMLRETTLFTRGDTEVLSIITLGKVSEKQVIDNVFSRSHKHFIHHYNFPNFAVNELISQRGISRREIGHGELVEKTFAYLLPTLDVFPYTIRAVSEVLAADGSSSQAAICATSLALMAAGVPLTRPAAGIALGLLDGQIYTDINGLEDKLGEMDFKIAGTEKGICSLQLDVKNQGISLELLKECLERGQSARIYLLKEMKKHLFAPPPNSTNPNY</sequence>
<feature type="domain" description="Exoribonuclease phosphorolytic" evidence="3">
    <location>
        <begin position="419"/>
        <end position="483"/>
    </location>
</feature>
<dbReference type="SUPFAM" id="SSF55666">
    <property type="entry name" value="Ribonuclease PH domain 2-like"/>
    <property type="match status" value="2"/>
</dbReference>
<reference evidence="4" key="1">
    <citation type="submission" date="2021-06" db="EMBL/GenBank/DDBJ databases">
        <authorList>
            <person name="Kallberg Y."/>
            <person name="Tangrot J."/>
            <person name="Rosling A."/>
        </authorList>
    </citation>
    <scope>NUCLEOTIDE SEQUENCE</scope>
    <source>
        <strain evidence="4">IN212</strain>
    </source>
</reference>
<dbReference type="Pfam" id="PF01245">
    <property type="entry name" value="Ribosomal_L19"/>
    <property type="match status" value="1"/>
</dbReference>
<dbReference type="PANTHER" id="PTHR11252">
    <property type="entry name" value="POLYRIBONUCLEOTIDE NUCLEOTIDYLTRANSFERASE"/>
    <property type="match status" value="1"/>
</dbReference>
<dbReference type="GO" id="GO:0006412">
    <property type="term" value="P:translation"/>
    <property type="evidence" value="ECO:0007669"/>
    <property type="project" value="InterPro"/>
</dbReference>
<name>A0A9N9ID80_9GLOM</name>
<evidence type="ECO:0000256" key="1">
    <source>
        <dbReference type="ARBA" id="ARBA00022884"/>
    </source>
</evidence>
<dbReference type="InterPro" id="IPR015847">
    <property type="entry name" value="ExoRNase_PH_dom2"/>
</dbReference>
<dbReference type="SUPFAM" id="SSF50104">
    <property type="entry name" value="Translation proteins SH3-like domain"/>
    <property type="match status" value="1"/>
</dbReference>
<evidence type="ECO:0000313" key="4">
    <source>
        <dbReference type="EMBL" id="CAG8731124.1"/>
    </source>
</evidence>
<comment type="caution">
    <text evidence="4">The sequence shown here is derived from an EMBL/GenBank/DDBJ whole genome shotgun (WGS) entry which is preliminary data.</text>
</comment>
<dbReference type="GO" id="GO:0006402">
    <property type="term" value="P:mRNA catabolic process"/>
    <property type="evidence" value="ECO:0007669"/>
    <property type="project" value="InterPro"/>
</dbReference>
<organism evidence="4 5">
    <name type="scientific">Racocetra fulgida</name>
    <dbReference type="NCBI Taxonomy" id="60492"/>
    <lineage>
        <taxon>Eukaryota</taxon>
        <taxon>Fungi</taxon>
        <taxon>Fungi incertae sedis</taxon>
        <taxon>Mucoromycota</taxon>
        <taxon>Glomeromycotina</taxon>
        <taxon>Glomeromycetes</taxon>
        <taxon>Diversisporales</taxon>
        <taxon>Gigasporaceae</taxon>
        <taxon>Racocetra</taxon>
    </lineage>
</organism>
<dbReference type="GO" id="GO:0003723">
    <property type="term" value="F:RNA binding"/>
    <property type="evidence" value="ECO:0007669"/>
    <property type="project" value="UniProtKB-KW"/>
</dbReference>
<dbReference type="InterPro" id="IPR012162">
    <property type="entry name" value="PNPase"/>
</dbReference>
<dbReference type="GO" id="GO:0000176">
    <property type="term" value="C:nuclear exosome (RNase complex)"/>
    <property type="evidence" value="ECO:0007669"/>
    <property type="project" value="UniProtKB-ARBA"/>
</dbReference>
<dbReference type="AlphaFoldDB" id="A0A9N9ID80"/>
<feature type="domain" description="Exoribonuclease phosphorolytic" evidence="2">
    <location>
        <begin position="301"/>
        <end position="415"/>
    </location>
</feature>
<dbReference type="Gene3D" id="3.30.230.70">
    <property type="entry name" value="GHMP Kinase, N-terminal domain"/>
    <property type="match status" value="2"/>
</dbReference>
<keyword evidence="1" id="KW-0694">RNA-binding</keyword>
<dbReference type="GO" id="GO:0005829">
    <property type="term" value="C:cytosol"/>
    <property type="evidence" value="ECO:0007669"/>
    <property type="project" value="TreeGrafter"/>
</dbReference>
<dbReference type="Pfam" id="PF03725">
    <property type="entry name" value="RNase_PH_C"/>
    <property type="match status" value="1"/>
</dbReference>
<proteinExistence type="predicted"/>
<evidence type="ECO:0000259" key="2">
    <source>
        <dbReference type="Pfam" id="PF01138"/>
    </source>
</evidence>
<evidence type="ECO:0000259" key="3">
    <source>
        <dbReference type="Pfam" id="PF03725"/>
    </source>
</evidence>
<dbReference type="Pfam" id="PF01138">
    <property type="entry name" value="RNase_PH"/>
    <property type="match status" value="2"/>
</dbReference>